<comment type="similarity">
    <text evidence="2">Belongs to the amidase family.</text>
</comment>
<dbReference type="EMBL" id="DYYG01000028">
    <property type="protein sequence ID" value="HJE23749.1"/>
    <property type="molecule type" value="Genomic_DNA"/>
</dbReference>
<dbReference type="Proteomes" id="UP000742631">
    <property type="component" value="Unassembled WGS sequence"/>
</dbReference>
<dbReference type="GO" id="GO:0003824">
    <property type="term" value="F:catalytic activity"/>
    <property type="evidence" value="ECO:0007669"/>
    <property type="project" value="InterPro"/>
</dbReference>
<protein>
    <recommendedName>
        <fullName evidence="3">Indoleacetamide hydrolase</fullName>
    </recommendedName>
</protein>
<evidence type="ECO:0000256" key="1">
    <source>
        <dbReference type="ARBA" id="ARBA00003871"/>
    </source>
</evidence>
<feature type="domain" description="Amidase" evidence="4">
    <location>
        <begin position="67"/>
        <end position="493"/>
    </location>
</feature>
<accession>A0A921E1S8</accession>
<comment type="caution">
    <text evidence="5">The sequence shown here is derived from an EMBL/GenBank/DDBJ whole genome shotgun (WGS) entry which is preliminary data.</text>
</comment>
<dbReference type="InterPro" id="IPR036928">
    <property type="entry name" value="AS_sf"/>
</dbReference>
<dbReference type="PANTHER" id="PTHR11895:SF7">
    <property type="entry name" value="GLUTAMYL-TRNA(GLN) AMIDOTRANSFERASE SUBUNIT A, MITOCHONDRIAL"/>
    <property type="match status" value="1"/>
</dbReference>
<reference evidence="5" key="2">
    <citation type="submission" date="2021-09" db="EMBL/GenBank/DDBJ databases">
        <authorList>
            <person name="Gilroy R."/>
        </authorList>
    </citation>
    <scope>NUCLEOTIDE SEQUENCE</scope>
    <source>
        <strain evidence="5">316</strain>
    </source>
</reference>
<evidence type="ECO:0000256" key="3">
    <source>
        <dbReference type="ARBA" id="ARBA00021874"/>
    </source>
</evidence>
<proteinExistence type="inferred from homology"/>
<evidence type="ECO:0000313" key="5">
    <source>
        <dbReference type="EMBL" id="HJE23749.1"/>
    </source>
</evidence>
<dbReference type="PROSITE" id="PS00571">
    <property type="entry name" value="AMIDASES"/>
    <property type="match status" value="1"/>
</dbReference>
<sequence>MSGRTAGLFVFGGEGSAKYRVCACQDKFSEQNRNSSGEDVGLYMDLGDLDAISASDLIGTRAVSSRELVMAAIERIEERNPAVNAVIHKLYDAAIAAAEDPKLAETPLRGVPTLIKDLDGSSAGDPWYGGSLYLKKLGWREPDDSHAIAQMRRAGLIIVGKTATPEFGMQLNTVSDVHGVTRNPWNLDHSAGGSSGGSGAAVAARMVPVAHAGDGGGSIRVPSAFNGLFGLKPSRGRVSNAPLEADAWGGLVCRHVLTRSVRDSALLLDHVSRPGPGDPYVAPAAAGPYRDEVCGGVRGLRVGILRHSPLGGPVDPECADAVARAGRLLEEAGAAVEESHPGAYQAFQGEDFVKIVMSWVGYEIEDLIRRSGVEPEEGDLSPPVLSALEVARSLPATRYVAAMEAIHAWSRRMKAWWQDFDILLAPVSPWVAPVLGSARAQPVEPPDALNALAFTAPFNATGQPAASIPMGWTPAGLPVAVQAVAALGREDLLFRVAGTIERLAPWAHRKPALAMGHAMGRAMARGANGSVSSAV</sequence>
<dbReference type="Gene3D" id="3.90.1300.10">
    <property type="entry name" value="Amidase signature (AS) domain"/>
    <property type="match status" value="1"/>
</dbReference>
<reference evidence="5" key="1">
    <citation type="journal article" date="2021" name="PeerJ">
        <title>Extensive microbial diversity within the chicken gut microbiome revealed by metagenomics and culture.</title>
        <authorList>
            <person name="Gilroy R."/>
            <person name="Ravi A."/>
            <person name="Getino M."/>
            <person name="Pursley I."/>
            <person name="Horton D.L."/>
            <person name="Alikhan N.F."/>
            <person name="Baker D."/>
            <person name="Gharbi K."/>
            <person name="Hall N."/>
            <person name="Watson M."/>
            <person name="Adriaenssens E.M."/>
            <person name="Foster-Nyarko E."/>
            <person name="Jarju S."/>
            <person name="Secka A."/>
            <person name="Antonio M."/>
            <person name="Oren A."/>
            <person name="Chaudhuri R.R."/>
            <person name="La Ragione R."/>
            <person name="Hildebrand F."/>
            <person name="Pallen M.J."/>
        </authorList>
    </citation>
    <scope>NUCLEOTIDE SEQUENCE</scope>
    <source>
        <strain evidence="5">316</strain>
    </source>
</reference>
<organism evidence="5 6">
    <name type="scientific">Methylorubrum populi</name>
    <dbReference type="NCBI Taxonomy" id="223967"/>
    <lineage>
        <taxon>Bacteria</taxon>
        <taxon>Pseudomonadati</taxon>
        <taxon>Pseudomonadota</taxon>
        <taxon>Alphaproteobacteria</taxon>
        <taxon>Hyphomicrobiales</taxon>
        <taxon>Methylobacteriaceae</taxon>
        <taxon>Methylorubrum</taxon>
    </lineage>
</organism>
<gene>
    <name evidence="5" type="ORF">K8W01_08840</name>
</gene>
<dbReference type="Pfam" id="PF01425">
    <property type="entry name" value="Amidase"/>
    <property type="match status" value="1"/>
</dbReference>
<dbReference type="InterPro" id="IPR023631">
    <property type="entry name" value="Amidase_dom"/>
</dbReference>
<comment type="function">
    <text evidence="1">Hydrolyzes indole-3-acetamide (IAM) into indole-3-acetic acid (IAA).</text>
</comment>
<dbReference type="AlphaFoldDB" id="A0A921E1S8"/>
<dbReference type="PANTHER" id="PTHR11895">
    <property type="entry name" value="TRANSAMIDASE"/>
    <property type="match status" value="1"/>
</dbReference>
<dbReference type="SUPFAM" id="SSF75304">
    <property type="entry name" value="Amidase signature (AS) enzymes"/>
    <property type="match status" value="1"/>
</dbReference>
<dbReference type="InterPro" id="IPR020556">
    <property type="entry name" value="Amidase_CS"/>
</dbReference>
<evidence type="ECO:0000259" key="4">
    <source>
        <dbReference type="Pfam" id="PF01425"/>
    </source>
</evidence>
<name>A0A921E1S8_9HYPH</name>
<dbReference type="InterPro" id="IPR000120">
    <property type="entry name" value="Amidase"/>
</dbReference>
<evidence type="ECO:0000313" key="6">
    <source>
        <dbReference type="Proteomes" id="UP000742631"/>
    </source>
</evidence>
<evidence type="ECO:0000256" key="2">
    <source>
        <dbReference type="ARBA" id="ARBA00009199"/>
    </source>
</evidence>